<dbReference type="RefSeq" id="WP_344329587.1">
    <property type="nucleotide sequence ID" value="NZ_BAAAKJ010000066.1"/>
</dbReference>
<dbReference type="EMBL" id="BAAAKJ010000066">
    <property type="protein sequence ID" value="GAA1387941.1"/>
    <property type="molecule type" value="Genomic_DNA"/>
</dbReference>
<reference evidence="2 3" key="1">
    <citation type="journal article" date="2019" name="Int. J. Syst. Evol. Microbiol.">
        <title>The Global Catalogue of Microorganisms (GCM) 10K type strain sequencing project: providing services to taxonomists for standard genome sequencing and annotation.</title>
        <authorList>
            <consortium name="The Broad Institute Genomics Platform"/>
            <consortium name="The Broad Institute Genome Sequencing Center for Infectious Disease"/>
            <person name="Wu L."/>
            <person name="Ma J."/>
        </authorList>
    </citation>
    <scope>NUCLEOTIDE SEQUENCE [LARGE SCALE GENOMIC DNA]</scope>
    <source>
        <strain evidence="2 3">JCM 12393</strain>
    </source>
</reference>
<evidence type="ECO:0008006" key="4">
    <source>
        <dbReference type="Google" id="ProtNLM"/>
    </source>
</evidence>
<sequence length="59" mass="6665">MPKHPTPTPVPGQLVHDRRTHRTGIYMDTIGGRLYLRPVGGGIEWTTRPEYVSLTPPTR</sequence>
<protein>
    <recommendedName>
        <fullName evidence="4">Integrase</fullName>
    </recommendedName>
</protein>
<evidence type="ECO:0000256" key="1">
    <source>
        <dbReference type="SAM" id="MobiDB-lite"/>
    </source>
</evidence>
<keyword evidence="3" id="KW-1185">Reference proteome</keyword>
<dbReference type="Proteomes" id="UP001499863">
    <property type="component" value="Unassembled WGS sequence"/>
</dbReference>
<gene>
    <name evidence="2" type="ORF">GCM10009639_13750</name>
</gene>
<organism evidence="2 3">
    <name type="scientific">Kitasatospora putterlickiae</name>
    <dbReference type="NCBI Taxonomy" id="221725"/>
    <lineage>
        <taxon>Bacteria</taxon>
        <taxon>Bacillati</taxon>
        <taxon>Actinomycetota</taxon>
        <taxon>Actinomycetes</taxon>
        <taxon>Kitasatosporales</taxon>
        <taxon>Streptomycetaceae</taxon>
        <taxon>Kitasatospora</taxon>
    </lineage>
</organism>
<accession>A0ABN1XR10</accession>
<comment type="caution">
    <text evidence="2">The sequence shown here is derived from an EMBL/GenBank/DDBJ whole genome shotgun (WGS) entry which is preliminary data.</text>
</comment>
<feature type="region of interest" description="Disordered" evidence="1">
    <location>
        <begin position="1"/>
        <end position="20"/>
    </location>
</feature>
<evidence type="ECO:0000313" key="3">
    <source>
        <dbReference type="Proteomes" id="UP001499863"/>
    </source>
</evidence>
<feature type="compositionally biased region" description="Pro residues" evidence="1">
    <location>
        <begin position="1"/>
        <end position="10"/>
    </location>
</feature>
<evidence type="ECO:0000313" key="2">
    <source>
        <dbReference type="EMBL" id="GAA1387941.1"/>
    </source>
</evidence>
<name>A0ABN1XR10_9ACTN</name>
<proteinExistence type="predicted"/>